<proteinExistence type="predicted"/>
<accession>A0A1Q9A157</accession>
<dbReference type="EMBL" id="JACIED010000002">
    <property type="protein sequence ID" value="MBB4007901.1"/>
    <property type="molecule type" value="Genomic_DNA"/>
</dbReference>
<evidence type="ECO:0000313" key="1">
    <source>
        <dbReference type="EMBL" id="MBB4007901.1"/>
    </source>
</evidence>
<gene>
    <name evidence="2" type="ORF">BJF91_08810</name>
    <name evidence="1" type="ORF">GGQ71_002164</name>
</gene>
<evidence type="ECO:0000313" key="2">
    <source>
        <dbReference type="EMBL" id="OLP48226.1"/>
    </source>
</evidence>
<comment type="caution">
    <text evidence="2">The sequence shown here is derived from an EMBL/GenBank/DDBJ whole genome shotgun (WGS) entry which is preliminary data.</text>
</comment>
<sequence length="87" mass="10381">MTAKITLQIREDHPRSFMANLPIQRLRTVFFLWWERRQRRQAHEQALAHLRSLPAYLREDVGIPIGEKPESELMTKCDASHEKHSLY</sequence>
<dbReference type="Proteomes" id="UP000544107">
    <property type="component" value="Unassembled WGS sequence"/>
</dbReference>
<evidence type="ECO:0000313" key="4">
    <source>
        <dbReference type="Proteomes" id="UP000544107"/>
    </source>
</evidence>
<evidence type="ECO:0008006" key="5">
    <source>
        <dbReference type="Google" id="ProtNLM"/>
    </source>
</evidence>
<organism evidence="2 3">
    <name type="scientific">Allorhizobium taibaishanense</name>
    <dbReference type="NCBI Taxonomy" id="887144"/>
    <lineage>
        <taxon>Bacteria</taxon>
        <taxon>Pseudomonadati</taxon>
        <taxon>Pseudomonadota</taxon>
        <taxon>Alphaproteobacteria</taxon>
        <taxon>Hyphomicrobiales</taxon>
        <taxon>Rhizobiaceae</taxon>
        <taxon>Rhizobium/Agrobacterium group</taxon>
        <taxon>Allorhizobium</taxon>
    </lineage>
</organism>
<dbReference type="EMBL" id="MKIN01000024">
    <property type="protein sequence ID" value="OLP48226.1"/>
    <property type="molecule type" value="Genomic_DNA"/>
</dbReference>
<keyword evidence="3" id="KW-1185">Reference proteome</keyword>
<evidence type="ECO:0000313" key="3">
    <source>
        <dbReference type="Proteomes" id="UP000185598"/>
    </source>
</evidence>
<reference evidence="1 4" key="2">
    <citation type="submission" date="2020-08" db="EMBL/GenBank/DDBJ databases">
        <title>Genomic Encyclopedia of Type Strains, Phase IV (KMG-IV): sequencing the most valuable type-strain genomes for metagenomic binning, comparative biology and taxonomic classification.</title>
        <authorList>
            <person name="Goeker M."/>
        </authorList>
    </citation>
    <scope>NUCLEOTIDE SEQUENCE [LARGE SCALE GENOMIC DNA]</scope>
    <source>
        <strain evidence="1 4">DSM 100021</strain>
    </source>
</reference>
<dbReference type="RefSeq" id="WP_075616281.1">
    <property type="nucleotide sequence ID" value="NZ_JACIED010000002.1"/>
</dbReference>
<dbReference type="STRING" id="887144.BJF91_08810"/>
<reference evidence="2 3" key="1">
    <citation type="submission" date="2016-09" db="EMBL/GenBank/DDBJ databases">
        <title>Rhizobium oryziradicis sp. nov., isolated from the root of rice.</title>
        <authorList>
            <person name="Zhao J."/>
            <person name="Zhang X."/>
        </authorList>
    </citation>
    <scope>NUCLEOTIDE SEQUENCE [LARGE SCALE GENOMIC DNA]</scope>
    <source>
        <strain evidence="2 3">14971</strain>
    </source>
</reference>
<dbReference type="AlphaFoldDB" id="A0A1Q9A157"/>
<name>A0A1Q9A157_9HYPH</name>
<dbReference type="Proteomes" id="UP000185598">
    <property type="component" value="Unassembled WGS sequence"/>
</dbReference>
<protein>
    <recommendedName>
        <fullName evidence="5">DUF1127 domain-containing protein</fullName>
    </recommendedName>
</protein>